<comment type="caution">
    <text evidence="8">The sequence shown here is derived from an EMBL/GenBank/DDBJ whole genome shotgun (WGS) entry which is preliminary data.</text>
</comment>
<dbReference type="Pfam" id="PF07063">
    <property type="entry name" value="HGLS"/>
    <property type="match status" value="1"/>
</dbReference>
<protein>
    <recommendedName>
        <fullName evidence="6">2-oxoadipate dioxygenase/decarboxylase</fullName>
        <ecNumber evidence="6">1.13.11.93</ecNumber>
    </recommendedName>
    <alternativeName>
        <fullName evidence="7">2-hydroxyglutarate synthase</fullName>
    </alternativeName>
</protein>
<evidence type="ECO:0000256" key="4">
    <source>
        <dbReference type="ARBA" id="ARBA00023004"/>
    </source>
</evidence>
<dbReference type="EMBL" id="JBHFFA010000003">
    <property type="protein sequence ID" value="KAL2635250.1"/>
    <property type="molecule type" value="Genomic_DNA"/>
</dbReference>
<dbReference type="EC" id="1.13.11.93" evidence="6"/>
<dbReference type="SMART" id="SM01150">
    <property type="entry name" value="DUF1338"/>
    <property type="match status" value="1"/>
</dbReference>
<dbReference type="Gene3D" id="3.10.180.50">
    <property type="match status" value="1"/>
</dbReference>
<keyword evidence="4" id="KW-0408">Iron</keyword>
<dbReference type="AlphaFoldDB" id="A0ABD1YX67"/>
<comment type="cofactor">
    <cofactor evidence="1">
        <name>Fe(2+)</name>
        <dbReference type="ChEBI" id="CHEBI:29033"/>
    </cofactor>
</comment>
<keyword evidence="9" id="KW-1185">Reference proteome</keyword>
<evidence type="ECO:0000256" key="7">
    <source>
        <dbReference type="ARBA" id="ARBA00035045"/>
    </source>
</evidence>
<evidence type="ECO:0000256" key="1">
    <source>
        <dbReference type="ARBA" id="ARBA00001954"/>
    </source>
</evidence>
<reference evidence="8 9" key="1">
    <citation type="submission" date="2024-09" db="EMBL/GenBank/DDBJ databases">
        <title>Chromosome-scale assembly of Riccia fluitans.</title>
        <authorList>
            <person name="Paukszto L."/>
            <person name="Sawicki J."/>
            <person name="Karawczyk K."/>
            <person name="Piernik-Szablinska J."/>
            <person name="Szczecinska M."/>
            <person name="Mazdziarz M."/>
        </authorList>
    </citation>
    <scope>NUCLEOTIDE SEQUENCE [LARGE SCALE GENOMIC DNA]</scope>
    <source>
        <strain evidence="8">Rf_01</strain>
        <tissue evidence="8">Aerial parts of the thallus</tissue>
    </source>
</reference>
<keyword evidence="3" id="KW-0560">Oxidoreductase</keyword>
<evidence type="ECO:0000256" key="5">
    <source>
        <dbReference type="ARBA" id="ARBA00035013"/>
    </source>
</evidence>
<dbReference type="Proteomes" id="UP001605036">
    <property type="component" value="Unassembled WGS sequence"/>
</dbReference>
<dbReference type="PANTHER" id="PTHR31136">
    <property type="entry name" value="DUF1338 DOMAIN-CONTAINING PROTEIN"/>
    <property type="match status" value="1"/>
</dbReference>
<dbReference type="InterPro" id="IPR009770">
    <property type="entry name" value="HGLS"/>
</dbReference>
<keyword evidence="2" id="KW-0223">Dioxygenase</keyword>
<evidence type="ECO:0000313" key="9">
    <source>
        <dbReference type="Proteomes" id="UP001605036"/>
    </source>
</evidence>
<evidence type="ECO:0000256" key="2">
    <source>
        <dbReference type="ARBA" id="ARBA00022964"/>
    </source>
</evidence>
<dbReference type="CDD" id="cd16350">
    <property type="entry name" value="VOC_like"/>
    <property type="match status" value="1"/>
</dbReference>
<gene>
    <name evidence="8" type="ORF">R1flu_006729</name>
</gene>
<organism evidence="8 9">
    <name type="scientific">Riccia fluitans</name>
    <dbReference type="NCBI Taxonomy" id="41844"/>
    <lineage>
        <taxon>Eukaryota</taxon>
        <taxon>Viridiplantae</taxon>
        <taxon>Streptophyta</taxon>
        <taxon>Embryophyta</taxon>
        <taxon>Marchantiophyta</taxon>
        <taxon>Marchantiopsida</taxon>
        <taxon>Marchantiidae</taxon>
        <taxon>Marchantiales</taxon>
        <taxon>Ricciaceae</taxon>
        <taxon>Riccia</taxon>
    </lineage>
</organism>
<evidence type="ECO:0000313" key="8">
    <source>
        <dbReference type="EMBL" id="KAL2635250.1"/>
    </source>
</evidence>
<dbReference type="GO" id="GO:0051213">
    <property type="term" value="F:dioxygenase activity"/>
    <property type="evidence" value="ECO:0007669"/>
    <property type="project" value="UniProtKB-KW"/>
</dbReference>
<sequence length="390" mass="43581">MIFMKERRSHFAGEDVRIIKNCPLEKITSTLFWFLSFAAKVWPIITVLRKFQPFSRGKSAFLGSTCCLNRTTTSLALSVSAQKRRITMAAAEVPLMRKLLAGFVKPYFEKNPTAVTALELIHKEDAGPICYDHFAFRTFGVDGCGIDSIAQIFIDLGYKTRDELRFPAKKLRALWFSPPEHLYEVDGELENGPAPRIFISELLVDQLTEKSQSVIRKYTTAATQYNRHAATASVLNTLTWPTPSFADYQQLARESEYAAWTLVNGYSLNHATVSVHSLSQLCNISKLNQFLQSGGIKLNSEGGILKVSPDGGLQQSSSVADSVQYAFADGEVETVAGSYIEFAERLVLPAYSSLKLEEVRECHRREGFEVGNADKIFESTSSDQMGIQRR</sequence>
<dbReference type="PANTHER" id="PTHR31136:SF5">
    <property type="entry name" value="2-OXOADIPATE DIOXYGENASE_DECARBOXYLASE, CHLOROPLASTIC"/>
    <property type="match status" value="1"/>
</dbReference>
<evidence type="ECO:0000256" key="3">
    <source>
        <dbReference type="ARBA" id="ARBA00023002"/>
    </source>
</evidence>
<accession>A0ABD1YX67</accession>
<proteinExistence type="inferred from homology"/>
<name>A0ABD1YX67_9MARC</name>
<evidence type="ECO:0000256" key="6">
    <source>
        <dbReference type="ARBA" id="ARBA00035023"/>
    </source>
</evidence>
<comment type="similarity">
    <text evidence="5">Belongs to the 2-oxoadipate dioxygenase/decarboxylase family.</text>
</comment>